<evidence type="ECO:0000313" key="6">
    <source>
        <dbReference type="Proteomes" id="UP001500280"/>
    </source>
</evidence>
<dbReference type="SUPFAM" id="SSF46785">
    <property type="entry name" value="Winged helix' DNA-binding domain"/>
    <property type="match status" value="1"/>
</dbReference>
<dbReference type="PANTHER" id="PTHR33154:SF15">
    <property type="entry name" value="REGULATORY PROTEIN ARSR"/>
    <property type="match status" value="1"/>
</dbReference>
<dbReference type="InterPro" id="IPR036388">
    <property type="entry name" value="WH-like_DNA-bd_sf"/>
</dbReference>
<keyword evidence="1" id="KW-0805">Transcription regulation</keyword>
<evidence type="ECO:0000256" key="3">
    <source>
        <dbReference type="ARBA" id="ARBA00023163"/>
    </source>
</evidence>
<reference evidence="6" key="1">
    <citation type="journal article" date="2019" name="Int. J. Syst. Evol. Microbiol.">
        <title>The Global Catalogue of Microorganisms (GCM) 10K type strain sequencing project: providing services to taxonomists for standard genome sequencing and annotation.</title>
        <authorList>
            <consortium name="The Broad Institute Genomics Platform"/>
            <consortium name="The Broad Institute Genome Sequencing Center for Infectious Disease"/>
            <person name="Wu L."/>
            <person name="Ma J."/>
        </authorList>
    </citation>
    <scope>NUCLEOTIDE SEQUENCE [LARGE SCALE GENOMIC DNA]</scope>
    <source>
        <strain evidence="6">JCM 14307</strain>
    </source>
</reference>
<keyword evidence="6" id="KW-1185">Reference proteome</keyword>
<dbReference type="SMART" id="SM00418">
    <property type="entry name" value="HTH_ARSR"/>
    <property type="match status" value="1"/>
</dbReference>
<dbReference type="InterPro" id="IPR001845">
    <property type="entry name" value="HTH_ArsR_DNA-bd_dom"/>
</dbReference>
<evidence type="ECO:0000256" key="1">
    <source>
        <dbReference type="ARBA" id="ARBA00023015"/>
    </source>
</evidence>
<organism evidence="5 6">
    <name type="scientific">Kribbella yunnanensis</name>
    <dbReference type="NCBI Taxonomy" id="190194"/>
    <lineage>
        <taxon>Bacteria</taxon>
        <taxon>Bacillati</taxon>
        <taxon>Actinomycetota</taxon>
        <taxon>Actinomycetes</taxon>
        <taxon>Propionibacteriales</taxon>
        <taxon>Kribbellaceae</taxon>
        <taxon>Kribbella</taxon>
    </lineage>
</organism>
<accession>A0ABP4UDI3</accession>
<protein>
    <submittedName>
        <fullName evidence="5">Helix-turn-helix domain-containing protein</fullName>
    </submittedName>
</protein>
<proteinExistence type="predicted"/>
<dbReference type="EMBL" id="BAAANF010000019">
    <property type="protein sequence ID" value="GAA1703525.1"/>
    <property type="molecule type" value="Genomic_DNA"/>
</dbReference>
<gene>
    <name evidence="5" type="ORF">GCM10009745_58730</name>
</gene>
<dbReference type="Pfam" id="PF12840">
    <property type="entry name" value="HTH_20"/>
    <property type="match status" value="1"/>
</dbReference>
<sequence length="203" mass="22651">MQSYFCIMQEEFTRAPALGTAALRALAHPLRVRILDELSMYGPLTASGLGERLGESSGATSYHLRQLEKHGLVAEDVGRGTARERWWKRPPGSITLPDAHRQAEGSAERLATELIDQEWMSRRDDSVREFRSRGEEVFGPEWLDVASFDTVNLRLTADELRELVAEIDGVIARRLQAQSSANARPVQLQLNAFPLVRGQGVTP</sequence>
<keyword evidence="2" id="KW-0238">DNA-binding</keyword>
<dbReference type="InterPro" id="IPR011991">
    <property type="entry name" value="ArsR-like_HTH"/>
</dbReference>
<dbReference type="CDD" id="cd00090">
    <property type="entry name" value="HTH_ARSR"/>
    <property type="match status" value="1"/>
</dbReference>
<dbReference type="InterPro" id="IPR051081">
    <property type="entry name" value="HTH_MetalResp_TranReg"/>
</dbReference>
<dbReference type="InterPro" id="IPR036390">
    <property type="entry name" value="WH_DNA-bd_sf"/>
</dbReference>
<comment type="caution">
    <text evidence="5">The sequence shown here is derived from an EMBL/GenBank/DDBJ whole genome shotgun (WGS) entry which is preliminary data.</text>
</comment>
<feature type="domain" description="HTH arsR-type" evidence="4">
    <location>
        <begin position="21"/>
        <end position="105"/>
    </location>
</feature>
<dbReference type="Proteomes" id="UP001500280">
    <property type="component" value="Unassembled WGS sequence"/>
</dbReference>
<name>A0ABP4UDI3_9ACTN</name>
<dbReference type="PANTHER" id="PTHR33154">
    <property type="entry name" value="TRANSCRIPTIONAL REGULATOR, ARSR FAMILY"/>
    <property type="match status" value="1"/>
</dbReference>
<evidence type="ECO:0000313" key="5">
    <source>
        <dbReference type="EMBL" id="GAA1703525.1"/>
    </source>
</evidence>
<keyword evidence="3" id="KW-0804">Transcription</keyword>
<dbReference type="Gene3D" id="1.10.10.10">
    <property type="entry name" value="Winged helix-like DNA-binding domain superfamily/Winged helix DNA-binding domain"/>
    <property type="match status" value="1"/>
</dbReference>
<evidence type="ECO:0000259" key="4">
    <source>
        <dbReference type="SMART" id="SM00418"/>
    </source>
</evidence>
<evidence type="ECO:0000256" key="2">
    <source>
        <dbReference type="ARBA" id="ARBA00023125"/>
    </source>
</evidence>